<protein>
    <submittedName>
        <fullName evidence="2">Uncharacterized protein</fullName>
    </submittedName>
</protein>
<evidence type="ECO:0000313" key="2">
    <source>
        <dbReference type="EMBL" id="TWT38520.1"/>
    </source>
</evidence>
<reference evidence="2 3" key="1">
    <citation type="submission" date="2019-02" db="EMBL/GenBank/DDBJ databases">
        <title>Deep-cultivation of Planctomycetes and their phenomic and genomic characterization uncovers novel biology.</title>
        <authorList>
            <person name="Wiegand S."/>
            <person name="Jogler M."/>
            <person name="Boedeker C."/>
            <person name="Pinto D."/>
            <person name="Vollmers J."/>
            <person name="Rivas-Marin E."/>
            <person name="Kohn T."/>
            <person name="Peeters S.H."/>
            <person name="Heuer A."/>
            <person name="Rast P."/>
            <person name="Oberbeckmann S."/>
            <person name="Bunk B."/>
            <person name="Jeske O."/>
            <person name="Meyerdierks A."/>
            <person name="Storesund J.E."/>
            <person name="Kallscheuer N."/>
            <person name="Luecker S."/>
            <person name="Lage O.M."/>
            <person name="Pohl T."/>
            <person name="Merkel B.J."/>
            <person name="Hornburger P."/>
            <person name="Mueller R.-W."/>
            <person name="Bruemmer F."/>
            <person name="Labrenz M."/>
            <person name="Spormann A.M."/>
            <person name="Op Den Camp H."/>
            <person name="Overmann J."/>
            <person name="Amann R."/>
            <person name="Jetten M.S.M."/>
            <person name="Mascher T."/>
            <person name="Medema M.H."/>
            <person name="Devos D.P."/>
            <person name="Kaster A.-K."/>
            <person name="Ovreas L."/>
            <person name="Rohde M."/>
            <person name="Galperin M.Y."/>
            <person name="Jogler C."/>
        </authorList>
    </citation>
    <scope>NUCLEOTIDE SEQUENCE [LARGE SCALE GENOMIC DNA]</scope>
    <source>
        <strain evidence="2 3">Enr8</strain>
    </source>
</reference>
<keyword evidence="1" id="KW-0812">Transmembrane</keyword>
<proteinExistence type="predicted"/>
<sequence length="186" mass="19719">MPRILPTAFLLVALLIAVTLIAFCFPSQTLNHGLGSVWVVMMLAAGCAAIGGVGPGRQKYVGFLIASGFMGYWELGGASPKSYTAPILAAAEQIIPPNELYKHQNAANEPSRFYPDGFSGASYTAGCIAGGSIYTTGLVYSRRRAELTPLAKSIRLLSLFWFGLLAALLCHYIASRTTPENEAGVG</sequence>
<feature type="transmembrane region" description="Helical" evidence="1">
    <location>
        <begin position="120"/>
        <end position="141"/>
    </location>
</feature>
<comment type="caution">
    <text evidence="2">The sequence shown here is derived from an EMBL/GenBank/DDBJ whole genome shotgun (WGS) entry which is preliminary data.</text>
</comment>
<evidence type="ECO:0000256" key="1">
    <source>
        <dbReference type="SAM" id="Phobius"/>
    </source>
</evidence>
<dbReference type="AlphaFoldDB" id="A0A5C5VKS0"/>
<keyword evidence="3" id="KW-1185">Reference proteome</keyword>
<dbReference type="EMBL" id="SJPF01000001">
    <property type="protein sequence ID" value="TWT38520.1"/>
    <property type="molecule type" value="Genomic_DNA"/>
</dbReference>
<gene>
    <name evidence="2" type="ORF">Enr8_02130</name>
</gene>
<accession>A0A5C5VKS0</accession>
<feature type="transmembrane region" description="Helical" evidence="1">
    <location>
        <begin position="34"/>
        <end position="53"/>
    </location>
</feature>
<keyword evidence="1" id="KW-1133">Transmembrane helix</keyword>
<keyword evidence="1" id="KW-0472">Membrane</keyword>
<evidence type="ECO:0000313" key="3">
    <source>
        <dbReference type="Proteomes" id="UP000318878"/>
    </source>
</evidence>
<name>A0A5C5VKS0_9BACT</name>
<feature type="transmembrane region" description="Helical" evidence="1">
    <location>
        <begin position="153"/>
        <end position="174"/>
    </location>
</feature>
<dbReference type="Proteomes" id="UP000318878">
    <property type="component" value="Unassembled WGS sequence"/>
</dbReference>
<organism evidence="2 3">
    <name type="scientific">Blastopirellula retiformator</name>
    <dbReference type="NCBI Taxonomy" id="2527970"/>
    <lineage>
        <taxon>Bacteria</taxon>
        <taxon>Pseudomonadati</taxon>
        <taxon>Planctomycetota</taxon>
        <taxon>Planctomycetia</taxon>
        <taxon>Pirellulales</taxon>
        <taxon>Pirellulaceae</taxon>
        <taxon>Blastopirellula</taxon>
    </lineage>
</organism>